<proteinExistence type="predicted"/>
<organism evidence="1 2">
    <name type="scientific">Actinomycetospora corticicola</name>
    <dbReference type="NCBI Taxonomy" id="663602"/>
    <lineage>
        <taxon>Bacteria</taxon>
        <taxon>Bacillati</taxon>
        <taxon>Actinomycetota</taxon>
        <taxon>Actinomycetes</taxon>
        <taxon>Pseudonocardiales</taxon>
        <taxon>Pseudonocardiaceae</taxon>
        <taxon>Actinomycetospora</taxon>
    </lineage>
</organism>
<keyword evidence="2" id="KW-1185">Reference proteome</keyword>
<evidence type="ECO:0000313" key="2">
    <source>
        <dbReference type="Proteomes" id="UP000535890"/>
    </source>
</evidence>
<sequence length="188" mass="21429">MSTLATSERTGVENLLVAVDIGERPRLGQVSTNSSLLAEIYAECFEAMLTHNFTDLLFKEPRPQPDLWIKRMSLASPWEVVLSEALRGTPIATGAAVGYGALRAMKYVLDYKMRWDNHKVERTRKELDNERERLRFSIEASKAFEDAFDLEWQRHPNSPPGYRQLADNVYDLAPLLEVKSVSDDDPRS</sequence>
<accession>A0A7Y9DYS2</accession>
<comment type="caution">
    <text evidence="1">The sequence shown here is derived from an EMBL/GenBank/DDBJ whole genome shotgun (WGS) entry which is preliminary data.</text>
</comment>
<dbReference type="AlphaFoldDB" id="A0A7Y9DYS2"/>
<reference evidence="1 2" key="1">
    <citation type="submission" date="2020-07" db="EMBL/GenBank/DDBJ databases">
        <title>Sequencing the genomes of 1000 actinobacteria strains.</title>
        <authorList>
            <person name="Klenk H.-P."/>
        </authorList>
    </citation>
    <scope>NUCLEOTIDE SEQUENCE [LARGE SCALE GENOMIC DNA]</scope>
    <source>
        <strain evidence="1 2">DSM 45772</strain>
    </source>
</reference>
<dbReference type="Proteomes" id="UP000535890">
    <property type="component" value="Unassembled WGS sequence"/>
</dbReference>
<gene>
    <name evidence="1" type="ORF">BJ983_003799</name>
</gene>
<dbReference type="RefSeq" id="WP_179795245.1">
    <property type="nucleotide sequence ID" value="NZ_BAABHP010000025.1"/>
</dbReference>
<evidence type="ECO:0000313" key="1">
    <source>
        <dbReference type="EMBL" id="NYD37697.1"/>
    </source>
</evidence>
<dbReference type="EMBL" id="JACCBN010000001">
    <property type="protein sequence ID" value="NYD37697.1"/>
    <property type="molecule type" value="Genomic_DNA"/>
</dbReference>
<name>A0A7Y9DYS2_9PSEU</name>
<protein>
    <submittedName>
        <fullName evidence="1">Uncharacterized protein</fullName>
    </submittedName>
</protein>